<dbReference type="CDD" id="cd04301">
    <property type="entry name" value="NAT_SF"/>
    <property type="match status" value="1"/>
</dbReference>
<proteinExistence type="predicted"/>
<dbReference type="Pfam" id="PF00583">
    <property type="entry name" value="Acetyltransf_1"/>
    <property type="match status" value="1"/>
</dbReference>
<organism evidence="2 3">
    <name type="scientific">Aquimarina celericrescens</name>
    <dbReference type="NCBI Taxonomy" id="1964542"/>
    <lineage>
        <taxon>Bacteria</taxon>
        <taxon>Pseudomonadati</taxon>
        <taxon>Bacteroidota</taxon>
        <taxon>Flavobacteriia</taxon>
        <taxon>Flavobacteriales</taxon>
        <taxon>Flavobacteriaceae</taxon>
        <taxon>Aquimarina</taxon>
    </lineage>
</organism>
<dbReference type="Gene3D" id="3.40.630.30">
    <property type="match status" value="1"/>
</dbReference>
<evidence type="ECO:0000259" key="1">
    <source>
        <dbReference type="PROSITE" id="PS51186"/>
    </source>
</evidence>
<gene>
    <name evidence="2" type="ORF">ACFSJT_18255</name>
</gene>
<reference evidence="3" key="1">
    <citation type="journal article" date="2019" name="Int. J. Syst. Evol. Microbiol.">
        <title>The Global Catalogue of Microorganisms (GCM) 10K type strain sequencing project: providing services to taxonomists for standard genome sequencing and annotation.</title>
        <authorList>
            <consortium name="The Broad Institute Genomics Platform"/>
            <consortium name="The Broad Institute Genome Sequencing Center for Infectious Disease"/>
            <person name="Wu L."/>
            <person name="Ma J."/>
        </authorList>
    </citation>
    <scope>NUCLEOTIDE SEQUENCE [LARGE SCALE GENOMIC DNA]</scope>
    <source>
        <strain evidence="3">DT92</strain>
    </source>
</reference>
<dbReference type="InterPro" id="IPR016181">
    <property type="entry name" value="Acyl_CoA_acyltransferase"/>
</dbReference>
<dbReference type="RefSeq" id="WP_378321777.1">
    <property type="nucleotide sequence ID" value="NZ_JBHUHY010000030.1"/>
</dbReference>
<protein>
    <submittedName>
        <fullName evidence="2">GNAT family N-acetyltransferase</fullName>
        <ecNumber evidence="2">2.3.-.-</ecNumber>
    </submittedName>
</protein>
<feature type="domain" description="N-acetyltransferase" evidence="1">
    <location>
        <begin position="2"/>
        <end position="170"/>
    </location>
</feature>
<dbReference type="EC" id="2.3.-.-" evidence="2"/>
<keyword evidence="3" id="KW-1185">Reference proteome</keyword>
<dbReference type="Proteomes" id="UP001597344">
    <property type="component" value="Unassembled WGS sequence"/>
</dbReference>
<dbReference type="InterPro" id="IPR000182">
    <property type="entry name" value="GNAT_dom"/>
</dbReference>
<dbReference type="EMBL" id="JBHUHY010000030">
    <property type="protein sequence ID" value="MFD2188751.1"/>
    <property type="molecule type" value="Genomic_DNA"/>
</dbReference>
<evidence type="ECO:0000313" key="2">
    <source>
        <dbReference type="EMBL" id="MFD2188751.1"/>
    </source>
</evidence>
<evidence type="ECO:0000313" key="3">
    <source>
        <dbReference type="Proteomes" id="UP001597344"/>
    </source>
</evidence>
<dbReference type="PROSITE" id="PS51186">
    <property type="entry name" value="GNAT"/>
    <property type="match status" value="1"/>
</dbReference>
<keyword evidence="2" id="KW-0012">Acyltransferase</keyword>
<dbReference type="GO" id="GO:0016746">
    <property type="term" value="F:acyltransferase activity"/>
    <property type="evidence" value="ECO:0007669"/>
    <property type="project" value="UniProtKB-KW"/>
</dbReference>
<name>A0ABW5B3M8_9FLAO</name>
<comment type="caution">
    <text evidence="2">The sequence shown here is derived from an EMBL/GenBank/DDBJ whole genome shotgun (WGS) entry which is preliminary data.</text>
</comment>
<keyword evidence="2" id="KW-0808">Transferase</keyword>
<sequence>MHSIRQVTISDTHSILALYKRVSQQPGGIIRVYEEIDLNYIQRFVNKSIDDGLILAVSHPKDPDRVIAEIHAYQPNLSAFRHILTDLTIVVDPDFQGKKIGKLLFTEFLEVIKEEFPHILRIELFVREKNMNAIQFYSTLGFMNEGKQYQKIKNLDQSLETPIHMAWFNPNYNTAL</sequence>
<dbReference type="SUPFAM" id="SSF55729">
    <property type="entry name" value="Acyl-CoA N-acyltransferases (Nat)"/>
    <property type="match status" value="1"/>
</dbReference>
<accession>A0ABW5B3M8</accession>